<proteinExistence type="predicted"/>
<name>A0A9N9QAT0_9CUCU</name>
<dbReference type="Proteomes" id="UP001152799">
    <property type="component" value="Chromosome 12"/>
</dbReference>
<gene>
    <name evidence="2" type="ORF">CEUTPL_LOCUS3364</name>
</gene>
<sequence>MDRKKWDLNDPEQAMDALNYLYSLPENENDSEAEADSEAEEELNDLDDSQLPSSPCTSSSSRSSIYSNLPVTADYEIHQNQENVADDSSNDDSNEDDHTNENGVLQSRLAMSIAEINDKYSFKECNKKEELEIGKPYKIINISKMDTKFGPSILVALEDGKSIFLPKRYDFTQEEIKKLTNGCSALIYRGEKNVGKPLPAAVFEFAEWTM</sequence>
<accession>A0A9N9QAT0</accession>
<dbReference type="EMBL" id="OU892288">
    <property type="protein sequence ID" value="CAG9762689.1"/>
    <property type="molecule type" value="Genomic_DNA"/>
</dbReference>
<organism evidence="2 3">
    <name type="scientific">Ceutorhynchus assimilis</name>
    <name type="common">cabbage seed weevil</name>
    <dbReference type="NCBI Taxonomy" id="467358"/>
    <lineage>
        <taxon>Eukaryota</taxon>
        <taxon>Metazoa</taxon>
        <taxon>Ecdysozoa</taxon>
        <taxon>Arthropoda</taxon>
        <taxon>Hexapoda</taxon>
        <taxon>Insecta</taxon>
        <taxon>Pterygota</taxon>
        <taxon>Neoptera</taxon>
        <taxon>Endopterygota</taxon>
        <taxon>Coleoptera</taxon>
        <taxon>Polyphaga</taxon>
        <taxon>Cucujiformia</taxon>
        <taxon>Curculionidae</taxon>
        <taxon>Ceutorhynchinae</taxon>
        <taxon>Ceutorhynchus</taxon>
    </lineage>
</organism>
<evidence type="ECO:0000256" key="1">
    <source>
        <dbReference type="SAM" id="MobiDB-lite"/>
    </source>
</evidence>
<feature type="region of interest" description="Disordered" evidence="1">
    <location>
        <begin position="84"/>
        <end position="105"/>
    </location>
</feature>
<dbReference type="OrthoDB" id="6784066at2759"/>
<evidence type="ECO:0000313" key="2">
    <source>
        <dbReference type="EMBL" id="CAG9762689.1"/>
    </source>
</evidence>
<protein>
    <submittedName>
        <fullName evidence="2">Uncharacterized protein</fullName>
    </submittedName>
</protein>
<feature type="compositionally biased region" description="Low complexity" evidence="1">
    <location>
        <begin position="49"/>
        <end position="65"/>
    </location>
</feature>
<keyword evidence="3" id="KW-1185">Reference proteome</keyword>
<feature type="region of interest" description="Disordered" evidence="1">
    <location>
        <begin position="22"/>
        <end position="65"/>
    </location>
</feature>
<feature type="compositionally biased region" description="Acidic residues" evidence="1">
    <location>
        <begin position="27"/>
        <end position="48"/>
    </location>
</feature>
<feature type="compositionally biased region" description="Acidic residues" evidence="1">
    <location>
        <begin position="84"/>
        <end position="95"/>
    </location>
</feature>
<evidence type="ECO:0000313" key="3">
    <source>
        <dbReference type="Proteomes" id="UP001152799"/>
    </source>
</evidence>
<dbReference type="AlphaFoldDB" id="A0A9N9QAT0"/>
<reference evidence="2" key="1">
    <citation type="submission" date="2022-01" db="EMBL/GenBank/DDBJ databases">
        <authorList>
            <person name="King R."/>
        </authorList>
    </citation>
    <scope>NUCLEOTIDE SEQUENCE</scope>
</reference>